<dbReference type="AlphaFoldDB" id="A0A3A9JUU9"/>
<accession>A0A3A9JUU9</accession>
<feature type="transmembrane region" description="Helical" evidence="7">
    <location>
        <begin position="138"/>
        <end position="164"/>
    </location>
</feature>
<dbReference type="GO" id="GO:0005886">
    <property type="term" value="C:plasma membrane"/>
    <property type="evidence" value="ECO:0007669"/>
    <property type="project" value="UniProtKB-SubCell"/>
</dbReference>
<dbReference type="Proteomes" id="UP000278036">
    <property type="component" value="Unassembled WGS sequence"/>
</dbReference>
<evidence type="ECO:0000256" key="6">
    <source>
        <dbReference type="ARBA" id="ARBA00023136"/>
    </source>
</evidence>
<dbReference type="EMBL" id="RFLX01000057">
    <property type="protein sequence ID" value="RMI15431.1"/>
    <property type="molecule type" value="Genomic_DNA"/>
</dbReference>
<gene>
    <name evidence="9" type="primary">nikB</name>
    <name evidence="9" type="ORF">D6Z83_18005</name>
    <name evidence="10" type="ORF">EBE87_25800</name>
</gene>
<dbReference type="RefSeq" id="WP_120639647.1">
    <property type="nucleotide sequence ID" value="NZ_RAQU01000127.1"/>
</dbReference>
<dbReference type="InterPro" id="IPR000515">
    <property type="entry name" value="MetI-like"/>
</dbReference>
<evidence type="ECO:0000259" key="8">
    <source>
        <dbReference type="PROSITE" id="PS50928"/>
    </source>
</evidence>
<keyword evidence="5 7" id="KW-1133">Transmembrane helix</keyword>
<dbReference type="Pfam" id="PF19300">
    <property type="entry name" value="BPD_transp_1_N"/>
    <property type="match status" value="1"/>
</dbReference>
<dbReference type="GO" id="GO:0071916">
    <property type="term" value="F:dipeptide transmembrane transporter activity"/>
    <property type="evidence" value="ECO:0007669"/>
    <property type="project" value="TreeGrafter"/>
</dbReference>
<dbReference type="Proteomes" id="UP000274097">
    <property type="component" value="Unassembled WGS sequence"/>
</dbReference>
<dbReference type="InterPro" id="IPR035906">
    <property type="entry name" value="MetI-like_sf"/>
</dbReference>
<keyword evidence="3" id="KW-1003">Cell membrane</keyword>
<comment type="caution">
    <text evidence="9">The sequence shown here is derived from an EMBL/GenBank/DDBJ whole genome shotgun (WGS) entry which is preliminary data.</text>
</comment>
<name>A0A3A9JUU9_9PROT</name>
<dbReference type="FunCoup" id="A0A3A9JUU9">
    <property type="interactions" value="274"/>
</dbReference>
<sequence length="313" mass="33891">MLAFALRRVLTLLPLLLLVSVVFFAMLRLGRGDPALDYLRLSQIPPTEAALALVRQQLGLDRSLPAQYLSWLADAVRLDFGTSWATQRPVLEDILQALPATLQLAGAAMALVLLLGLPLGLLAALYRDRWPDHLTRALAFLGVSLPNFWLGFLLVLLFSVQLGWLPAMGREGPASLILPAIATATVSLCVTLRLMRASVLGVLGERHLVFARARGLPERGVIARHVLPNALIPPLTTLGLHLGELLGGAMVVEMVFAWPGLGRYALLAIGNRDFPALQGFVLAMTAVFVLCNLLVDLAYAWLDPRIRLGAKAA</sequence>
<evidence type="ECO:0000313" key="9">
    <source>
        <dbReference type="EMBL" id="RKK02779.1"/>
    </source>
</evidence>
<dbReference type="OrthoDB" id="9807402at2"/>
<feature type="transmembrane region" description="Helical" evidence="7">
    <location>
        <begin position="176"/>
        <end position="195"/>
    </location>
</feature>
<dbReference type="PANTHER" id="PTHR43163:SF6">
    <property type="entry name" value="DIPEPTIDE TRANSPORT SYSTEM PERMEASE PROTEIN DPPB-RELATED"/>
    <property type="match status" value="1"/>
</dbReference>
<dbReference type="InterPro" id="IPR045621">
    <property type="entry name" value="BPD_transp_1_N"/>
</dbReference>
<dbReference type="Gene3D" id="1.10.3720.10">
    <property type="entry name" value="MetI-like"/>
    <property type="match status" value="1"/>
</dbReference>
<dbReference type="PROSITE" id="PS50928">
    <property type="entry name" value="ABC_TM1"/>
    <property type="match status" value="1"/>
</dbReference>
<organism evidence="9 12">
    <name type="scientific">Teichococcus wenyumeiae</name>
    <dbReference type="NCBI Taxonomy" id="2478470"/>
    <lineage>
        <taxon>Bacteria</taxon>
        <taxon>Pseudomonadati</taxon>
        <taxon>Pseudomonadota</taxon>
        <taxon>Alphaproteobacteria</taxon>
        <taxon>Acetobacterales</taxon>
        <taxon>Roseomonadaceae</taxon>
        <taxon>Roseomonas</taxon>
    </lineage>
</organism>
<keyword evidence="4 7" id="KW-0812">Transmembrane</keyword>
<evidence type="ECO:0000256" key="2">
    <source>
        <dbReference type="ARBA" id="ARBA00022448"/>
    </source>
</evidence>
<evidence type="ECO:0000313" key="12">
    <source>
        <dbReference type="Proteomes" id="UP000278036"/>
    </source>
</evidence>
<evidence type="ECO:0000313" key="11">
    <source>
        <dbReference type="Proteomes" id="UP000274097"/>
    </source>
</evidence>
<evidence type="ECO:0000256" key="4">
    <source>
        <dbReference type="ARBA" id="ARBA00022692"/>
    </source>
</evidence>
<dbReference type="SUPFAM" id="SSF161098">
    <property type="entry name" value="MetI-like"/>
    <property type="match status" value="1"/>
</dbReference>
<comment type="subcellular location">
    <subcellularLocation>
        <location evidence="1 7">Cell membrane</location>
        <topology evidence="1 7">Multi-pass membrane protein</topology>
    </subcellularLocation>
</comment>
<feature type="transmembrane region" description="Helical" evidence="7">
    <location>
        <begin position="279"/>
        <end position="302"/>
    </location>
</feature>
<evidence type="ECO:0000313" key="10">
    <source>
        <dbReference type="EMBL" id="RMI15431.1"/>
    </source>
</evidence>
<evidence type="ECO:0000256" key="1">
    <source>
        <dbReference type="ARBA" id="ARBA00004651"/>
    </source>
</evidence>
<evidence type="ECO:0000256" key="7">
    <source>
        <dbReference type="RuleBase" id="RU363032"/>
    </source>
</evidence>
<protein>
    <submittedName>
        <fullName evidence="9">Nickel ABC transporter permease subunit NikB</fullName>
    </submittedName>
</protein>
<keyword evidence="2 7" id="KW-0813">Transport</keyword>
<dbReference type="EMBL" id="RAQU01000127">
    <property type="protein sequence ID" value="RKK02779.1"/>
    <property type="molecule type" value="Genomic_DNA"/>
</dbReference>
<dbReference type="Pfam" id="PF00528">
    <property type="entry name" value="BPD_transp_1"/>
    <property type="match status" value="1"/>
</dbReference>
<reference evidence="9 12" key="1">
    <citation type="submission" date="2018-09" db="EMBL/GenBank/DDBJ databases">
        <title>Roseomonas sp. nov., isolated from feces of Tibetan antelopes in the Qinghai-Tibet plateau, China.</title>
        <authorList>
            <person name="Tian Z."/>
        </authorList>
    </citation>
    <scope>NUCLEOTIDE SEQUENCE [LARGE SCALE GENOMIC DNA]</scope>
    <source>
        <strain evidence="10 11">Z23</strain>
        <strain evidence="9 12">Z24</strain>
    </source>
</reference>
<keyword evidence="11" id="KW-1185">Reference proteome</keyword>
<evidence type="ECO:0000256" key="5">
    <source>
        <dbReference type="ARBA" id="ARBA00022989"/>
    </source>
</evidence>
<dbReference type="CDD" id="cd06261">
    <property type="entry name" value="TM_PBP2"/>
    <property type="match status" value="1"/>
</dbReference>
<dbReference type="NCBIfam" id="NF007677">
    <property type="entry name" value="PRK10352.1"/>
    <property type="match status" value="1"/>
</dbReference>
<evidence type="ECO:0000256" key="3">
    <source>
        <dbReference type="ARBA" id="ARBA00022475"/>
    </source>
</evidence>
<dbReference type="PANTHER" id="PTHR43163">
    <property type="entry name" value="DIPEPTIDE TRANSPORT SYSTEM PERMEASE PROTEIN DPPB-RELATED"/>
    <property type="match status" value="1"/>
</dbReference>
<keyword evidence="6 7" id="KW-0472">Membrane</keyword>
<feature type="transmembrane region" description="Helical" evidence="7">
    <location>
        <begin position="104"/>
        <end position="126"/>
    </location>
</feature>
<dbReference type="InParanoid" id="A0A3A9JUU9"/>
<comment type="similarity">
    <text evidence="7">Belongs to the binding-protein-dependent transport system permease family.</text>
</comment>
<feature type="transmembrane region" description="Helical" evidence="7">
    <location>
        <begin position="238"/>
        <end position="259"/>
    </location>
</feature>
<feature type="domain" description="ABC transmembrane type-1" evidence="8">
    <location>
        <begin position="98"/>
        <end position="299"/>
    </location>
</feature>
<proteinExistence type="inferred from homology"/>